<keyword evidence="2" id="KW-1185">Reference proteome</keyword>
<evidence type="ECO:0000313" key="1">
    <source>
        <dbReference type="EMBL" id="KAH3748942.1"/>
    </source>
</evidence>
<gene>
    <name evidence="1" type="ORF">DPMN_183431</name>
</gene>
<dbReference type="Proteomes" id="UP000828390">
    <property type="component" value="Unassembled WGS sequence"/>
</dbReference>
<evidence type="ECO:0000313" key="2">
    <source>
        <dbReference type="Proteomes" id="UP000828390"/>
    </source>
</evidence>
<reference evidence="1" key="2">
    <citation type="submission" date="2020-11" db="EMBL/GenBank/DDBJ databases">
        <authorList>
            <person name="McCartney M.A."/>
            <person name="Auch B."/>
            <person name="Kono T."/>
            <person name="Mallez S."/>
            <person name="Becker A."/>
            <person name="Gohl D.M."/>
            <person name="Silverstein K.A.T."/>
            <person name="Koren S."/>
            <person name="Bechman K.B."/>
            <person name="Herman A."/>
            <person name="Abrahante J.E."/>
            <person name="Garbe J."/>
        </authorList>
    </citation>
    <scope>NUCLEOTIDE SEQUENCE</scope>
    <source>
        <strain evidence="1">Duluth1</strain>
        <tissue evidence="1">Whole animal</tissue>
    </source>
</reference>
<organism evidence="1 2">
    <name type="scientific">Dreissena polymorpha</name>
    <name type="common">Zebra mussel</name>
    <name type="synonym">Mytilus polymorpha</name>
    <dbReference type="NCBI Taxonomy" id="45954"/>
    <lineage>
        <taxon>Eukaryota</taxon>
        <taxon>Metazoa</taxon>
        <taxon>Spiralia</taxon>
        <taxon>Lophotrochozoa</taxon>
        <taxon>Mollusca</taxon>
        <taxon>Bivalvia</taxon>
        <taxon>Autobranchia</taxon>
        <taxon>Heteroconchia</taxon>
        <taxon>Euheterodonta</taxon>
        <taxon>Imparidentia</taxon>
        <taxon>Neoheterodontei</taxon>
        <taxon>Myida</taxon>
        <taxon>Dreissenoidea</taxon>
        <taxon>Dreissenidae</taxon>
        <taxon>Dreissena</taxon>
    </lineage>
</organism>
<protein>
    <submittedName>
        <fullName evidence="1">Uncharacterized protein</fullName>
    </submittedName>
</protein>
<dbReference type="EMBL" id="JAIWYP010000010">
    <property type="protein sequence ID" value="KAH3748942.1"/>
    <property type="molecule type" value="Genomic_DNA"/>
</dbReference>
<reference evidence="1" key="1">
    <citation type="journal article" date="2019" name="bioRxiv">
        <title>The Genome of the Zebra Mussel, Dreissena polymorpha: A Resource for Invasive Species Research.</title>
        <authorList>
            <person name="McCartney M.A."/>
            <person name="Auch B."/>
            <person name="Kono T."/>
            <person name="Mallez S."/>
            <person name="Zhang Y."/>
            <person name="Obille A."/>
            <person name="Becker A."/>
            <person name="Abrahante J.E."/>
            <person name="Garbe J."/>
            <person name="Badalamenti J.P."/>
            <person name="Herman A."/>
            <person name="Mangelson H."/>
            <person name="Liachko I."/>
            <person name="Sullivan S."/>
            <person name="Sone E.D."/>
            <person name="Koren S."/>
            <person name="Silverstein K.A.T."/>
            <person name="Beckman K.B."/>
            <person name="Gohl D.M."/>
        </authorList>
    </citation>
    <scope>NUCLEOTIDE SEQUENCE</scope>
    <source>
        <strain evidence="1">Duluth1</strain>
        <tissue evidence="1">Whole animal</tissue>
    </source>
</reference>
<dbReference type="AlphaFoldDB" id="A0A9D4DIZ1"/>
<accession>A0A9D4DIZ1</accession>
<comment type="caution">
    <text evidence="1">The sequence shown here is derived from an EMBL/GenBank/DDBJ whole genome shotgun (WGS) entry which is preliminary data.</text>
</comment>
<sequence length="59" mass="6568">MHGPISTARTTEMSSNSQFEVCFCLGDAESESYCHNNIDVTKQPTGSMLLSWSRRVLTL</sequence>
<proteinExistence type="predicted"/>
<name>A0A9D4DIZ1_DREPO</name>